<evidence type="ECO:0000313" key="1">
    <source>
        <dbReference type="EMBL" id="NWK57086.1"/>
    </source>
</evidence>
<proteinExistence type="predicted"/>
<reference evidence="1 2" key="1">
    <citation type="submission" date="2020-07" db="EMBL/GenBank/DDBJ databases">
        <title>Roseicoccus Jingziensis gen. nov., sp. nov., isolated from coastal seawater.</title>
        <authorList>
            <person name="Feng X."/>
        </authorList>
    </citation>
    <scope>NUCLEOTIDE SEQUENCE [LARGE SCALE GENOMIC DNA]</scope>
    <source>
        <strain evidence="1 2">N1E253</strain>
    </source>
</reference>
<protein>
    <recommendedName>
        <fullName evidence="3">Peptidase C39-like domain-containing protein</fullName>
    </recommendedName>
</protein>
<keyword evidence="2" id="KW-1185">Reference proteome</keyword>
<name>A0A851GIA4_9BACT</name>
<sequence length="252" mass="28432">MLLPGWGYSQETLKAPNAKASPINQRRAYGNACGPASLLNAFQYGNEKWQKIFHAVPGDNSKSKIRYVVAAWGNKPSKHIKGTNRWNAKQGINLLDLTDMANEMRASHFVPKIKYKVLDQNPMESKTRFIKRCHSTIAKSMTRGLPPIVSIRRYAYRYNKEVGQKSWWPIRAHFVVITEIPKSLPQGATSFRIRYVDPYGGFVREGRIHTETGSFSRCPYLGATLPKTEVGKSFVKAGEETLLTLSAIIGTW</sequence>
<organism evidence="1 2">
    <name type="scientific">Oceaniferula marina</name>
    <dbReference type="NCBI Taxonomy" id="2748318"/>
    <lineage>
        <taxon>Bacteria</taxon>
        <taxon>Pseudomonadati</taxon>
        <taxon>Verrucomicrobiota</taxon>
        <taxon>Verrucomicrobiia</taxon>
        <taxon>Verrucomicrobiales</taxon>
        <taxon>Verrucomicrobiaceae</taxon>
        <taxon>Oceaniferula</taxon>
    </lineage>
</organism>
<accession>A0A851GIA4</accession>
<gene>
    <name evidence="1" type="ORF">HW115_15800</name>
</gene>
<dbReference type="Proteomes" id="UP000557872">
    <property type="component" value="Unassembled WGS sequence"/>
</dbReference>
<dbReference type="AlphaFoldDB" id="A0A851GIA4"/>
<evidence type="ECO:0008006" key="3">
    <source>
        <dbReference type="Google" id="ProtNLM"/>
    </source>
</evidence>
<evidence type="ECO:0000313" key="2">
    <source>
        <dbReference type="Proteomes" id="UP000557872"/>
    </source>
</evidence>
<dbReference type="EMBL" id="JACBAZ010000008">
    <property type="protein sequence ID" value="NWK57086.1"/>
    <property type="molecule type" value="Genomic_DNA"/>
</dbReference>
<comment type="caution">
    <text evidence="1">The sequence shown here is derived from an EMBL/GenBank/DDBJ whole genome shotgun (WGS) entry which is preliminary data.</text>
</comment>